<reference evidence="2" key="2">
    <citation type="submission" date="2015-01" db="EMBL/GenBank/DDBJ databases">
        <title>Evolutionary Origins and Diversification of the Mycorrhizal Mutualists.</title>
        <authorList>
            <consortium name="DOE Joint Genome Institute"/>
            <consortium name="Mycorrhizal Genomics Consortium"/>
            <person name="Kohler A."/>
            <person name="Kuo A."/>
            <person name="Nagy L.G."/>
            <person name="Floudas D."/>
            <person name="Copeland A."/>
            <person name="Barry K.W."/>
            <person name="Cichocki N."/>
            <person name="Veneault-Fourrey C."/>
            <person name="LaButti K."/>
            <person name="Lindquist E.A."/>
            <person name="Lipzen A."/>
            <person name="Lundell T."/>
            <person name="Morin E."/>
            <person name="Murat C."/>
            <person name="Riley R."/>
            <person name="Ohm R."/>
            <person name="Sun H."/>
            <person name="Tunlid A."/>
            <person name="Henrissat B."/>
            <person name="Grigoriev I.V."/>
            <person name="Hibbett D.S."/>
            <person name="Martin F."/>
        </authorList>
    </citation>
    <scope>NUCLEOTIDE SEQUENCE [LARGE SCALE GENOMIC DNA]</scope>
    <source>
        <strain evidence="2">F 1598</strain>
    </source>
</reference>
<dbReference type="EMBL" id="KN833083">
    <property type="protein sequence ID" value="KIM73412.1"/>
    <property type="molecule type" value="Genomic_DNA"/>
</dbReference>
<name>A0A0C3B7Y2_PILCF</name>
<dbReference type="HOGENOM" id="CLU_1876215_0_0_1"/>
<accession>A0A0C3B7Y2</accession>
<dbReference type="Proteomes" id="UP000054166">
    <property type="component" value="Unassembled WGS sequence"/>
</dbReference>
<dbReference type="AlphaFoldDB" id="A0A0C3B7Y2"/>
<organism evidence="1 2">
    <name type="scientific">Piloderma croceum (strain F 1598)</name>
    <dbReference type="NCBI Taxonomy" id="765440"/>
    <lineage>
        <taxon>Eukaryota</taxon>
        <taxon>Fungi</taxon>
        <taxon>Dikarya</taxon>
        <taxon>Basidiomycota</taxon>
        <taxon>Agaricomycotina</taxon>
        <taxon>Agaricomycetes</taxon>
        <taxon>Agaricomycetidae</taxon>
        <taxon>Atheliales</taxon>
        <taxon>Atheliaceae</taxon>
        <taxon>Piloderma</taxon>
    </lineage>
</organism>
<reference evidence="1 2" key="1">
    <citation type="submission" date="2014-04" db="EMBL/GenBank/DDBJ databases">
        <authorList>
            <consortium name="DOE Joint Genome Institute"/>
            <person name="Kuo A."/>
            <person name="Tarkka M."/>
            <person name="Buscot F."/>
            <person name="Kohler A."/>
            <person name="Nagy L.G."/>
            <person name="Floudas D."/>
            <person name="Copeland A."/>
            <person name="Barry K.W."/>
            <person name="Cichocki N."/>
            <person name="Veneault-Fourrey C."/>
            <person name="LaButti K."/>
            <person name="Lindquist E.A."/>
            <person name="Lipzen A."/>
            <person name="Lundell T."/>
            <person name="Morin E."/>
            <person name="Murat C."/>
            <person name="Sun H."/>
            <person name="Tunlid A."/>
            <person name="Henrissat B."/>
            <person name="Grigoriev I.V."/>
            <person name="Hibbett D.S."/>
            <person name="Martin F."/>
            <person name="Nordberg H.P."/>
            <person name="Cantor M.N."/>
            <person name="Hua S.X."/>
        </authorList>
    </citation>
    <scope>NUCLEOTIDE SEQUENCE [LARGE SCALE GENOMIC DNA]</scope>
    <source>
        <strain evidence="1 2">F 1598</strain>
    </source>
</reference>
<dbReference type="InParanoid" id="A0A0C3B7Y2"/>
<evidence type="ECO:0000313" key="1">
    <source>
        <dbReference type="EMBL" id="KIM73412.1"/>
    </source>
</evidence>
<sequence length="136" mass="15294">MSSDQQKMYDHASNVVRLLSSDLPKEDVIKQIGDIVREAVEIAREATINSVLILHQRNSITPIVPKARPDSPKFLKIISELKLVIGTNHWFTAGAITVDRFFLLSRHWIIPHSLATNAEICEPPGNLRLCPAMFNL</sequence>
<protein>
    <submittedName>
        <fullName evidence="1">Uncharacterized protein</fullName>
    </submittedName>
</protein>
<keyword evidence="2" id="KW-1185">Reference proteome</keyword>
<evidence type="ECO:0000313" key="2">
    <source>
        <dbReference type="Proteomes" id="UP000054166"/>
    </source>
</evidence>
<proteinExistence type="predicted"/>
<gene>
    <name evidence="1" type="ORF">PILCRDRAFT_93082</name>
</gene>